<name>A0A0D8ZX08_9CYAN</name>
<dbReference type="OrthoDB" id="531309at2"/>
<keyword evidence="1" id="KW-0472">Membrane</keyword>
<proteinExistence type="predicted"/>
<sequence>MTRTTDNIAYRSCNPGDRILPNQTLEEKANQLAVDAPDITGDRITVPTYFIIEYPDGEKQALHHVKDAKKISSLIQQMALNESYIESKSAKQAHFINWTGMILLGGLLVLTVPILVGIF</sequence>
<dbReference type="RefSeq" id="WP_045052631.1">
    <property type="nucleotide sequence ID" value="NZ_CAWMDP010000017.1"/>
</dbReference>
<feature type="transmembrane region" description="Helical" evidence="1">
    <location>
        <begin position="95"/>
        <end position="118"/>
    </location>
</feature>
<organism evidence="2 3">
    <name type="scientific">Aliterella atlantica CENA595</name>
    <dbReference type="NCBI Taxonomy" id="1618023"/>
    <lineage>
        <taxon>Bacteria</taxon>
        <taxon>Bacillati</taxon>
        <taxon>Cyanobacteriota</taxon>
        <taxon>Cyanophyceae</taxon>
        <taxon>Chroococcidiopsidales</taxon>
        <taxon>Aliterellaceae</taxon>
        <taxon>Aliterella</taxon>
    </lineage>
</organism>
<dbReference type="Proteomes" id="UP000032452">
    <property type="component" value="Unassembled WGS sequence"/>
</dbReference>
<protein>
    <submittedName>
        <fullName evidence="2">Uncharacterized protein</fullName>
    </submittedName>
</protein>
<gene>
    <name evidence="2" type="ORF">UH38_00390</name>
</gene>
<keyword evidence="1" id="KW-0812">Transmembrane</keyword>
<dbReference type="AlphaFoldDB" id="A0A0D8ZX08"/>
<keyword evidence="3" id="KW-1185">Reference proteome</keyword>
<dbReference type="PATRIC" id="fig|1618023.3.peg.1298"/>
<evidence type="ECO:0000313" key="2">
    <source>
        <dbReference type="EMBL" id="KJH73298.1"/>
    </source>
</evidence>
<dbReference type="EMBL" id="JYON01000001">
    <property type="protein sequence ID" value="KJH73298.1"/>
    <property type="molecule type" value="Genomic_DNA"/>
</dbReference>
<accession>A0A0D8ZX08</accession>
<evidence type="ECO:0000313" key="3">
    <source>
        <dbReference type="Proteomes" id="UP000032452"/>
    </source>
</evidence>
<comment type="caution">
    <text evidence="2">The sequence shown here is derived from an EMBL/GenBank/DDBJ whole genome shotgun (WGS) entry which is preliminary data.</text>
</comment>
<reference evidence="2 3" key="1">
    <citation type="submission" date="2015-02" db="EMBL/GenBank/DDBJ databases">
        <title>Draft genome of a novel marine cyanobacterium (Chroococcales) isolated from South Atlantic Ocean.</title>
        <authorList>
            <person name="Rigonato J."/>
            <person name="Alvarenga D.O."/>
            <person name="Branco L.H."/>
            <person name="Varani A.M."/>
            <person name="Brandini F.P."/>
            <person name="Fiore M.F."/>
        </authorList>
    </citation>
    <scope>NUCLEOTIDE SEQUENCE [LARGE SCALE GENOMIC DNA]</scope>
    <source>
        <strain evidence="2 3">CENA595</strain>
    </source>
</reference>
<dbReference type="STRING" id="1618023.UH38_00390"/>
<keyword evidence="1" id="KW-1133">Transmembrane helix</keyword>
<evidence type="ECO:0000256" key="1">
    <source>
        <dbReference type="SAM" id="Phobius"/>
    </source>
</evidence>